<evidence type="ECO:0000256" key="1">
    <source>
        <dbReference type="SAM" id="MobiDB-lite"/>
    </source>
</evidence>
<dbReference type="Pfam" id="PF00563">
    <property type="entry name" value="EAL"/>
    <property type="match status" value="1"/>
</dbReference>
<name>Q21C18_RHOPB</name>
<feature type="domain" description="EAL" evidence="2">
    <location>
        <begin position="317"/>
        <end position="567"/>
    </location>
</feature>
<dbReference type="STRING" id="316056.RPC_0493"/>
<dbReference type="SMART" id="SM00267">
    <property type="entry name" value="GGDEF"/>
    <property type="match status" value="1"/>
</dbReference>
<dbReference type="eggNOG" id="COG5001">
    <property type="taxonomic scope" value="Bacteria"/>
</dbReference>
<dbReference type="PANTHER" id="PTHR44757:SF2">
    <property type="entry name" value="BIOFILM ARCHITECTURE MAINTENANCE PROTEIN MBAA"/>
    <property type="match status" value="1"/>
</dbReference>
<feature type="compositionally biased region" description="Polar residues" evidence="1">
    <location>
        <begin position="22"/>
        <end position="33"/>
    </location>
</feature>
<dbReference type="CDD" id="cd01948">
    <property type="entry name" value="EAL"/>
    <property type="match status" value="1"/>
</dbReference>
<organism evidence="4">
    <name type="scientific">Rhodopseudomonas palustris (strain BisB18)</name>
    <dbReference type="NCBI Taxonomy" id="316056"/>
    <lineage>
        <taxon>Bacteria</taxon>
        <taxon>Pseudomonadati</taxon>
        <taxon>Pseudomonadota</taxon>
        <taxon>Alphaproteobacteria</taxon>
        <taxon>Hyphomicrobiales</taxon>
        <taxon>Nitrobacteraceae</taxon>
        <taxon>Rhodopseudomonas</taxon>
    </lineage>
</organism>
<dbReference type="Gene3D" id="3.20.20.450">
    <property type="entry name" value="EAL domain"/>
    <property type="match status" value="1"/>
</dbReference>
<reference evidence="4" key="1">
    <citation type="submission" date="2006-03" db="EMBL/GenBank/DDBJ databases">
        <title>Complete sequence of Rhodopseudomonas palustris BisB18.</title>
        <authorList>
            <consortium name="US DOE Joint Genome Institute"/>
            <person name="Copeland A."/>
            <person name="Lucas S."/>
            <person name="Lapidus A."/>
            <person name="Barry K."/>
            <person name="Detter J.C."/>
            <person name="Glavina del Rio T."/>
            <person name="Hammon N."/>
            <person name="Israni S."/>
            <person name="Dalin E."/>
            <person name="Tice H."/>
            <person name="Pitluck S."/>
            <person name="Chain P."/>
            <person name="Malfatti S."/>
            <person name="Shin M."/>
            <person name="Vergez L."/>
            <person name="Schmutz J."/>
            <person name="Larimer F."/>
            <person name="Land M."/>
            <person name="Hauser L."/>
            <person name="Pelletier D.A."/>
            <person name="Kyrpides N."/>
            <person name="Anderson I."/>
            <person name="Oda Y."/>
            <person name="Harwood C.S."/>
            <person name="Richardson P."/>
        </authorList>
    </citation>
    <scope>NUCLEOTIDE SEQUENCE [LARGE SCALE GENOMIC DNA]</scope>
    <source>
        <strain evidence="4">BisB18</strain>
    </source>
</reference>
<gene>
    <name evidence="4" type="ordered locus">RPC_0493</name>
</gene>
<dbReference type="FunFam" id="3.20.20.450:FF:000001">
    <property type="entry name" value="Cyclic di-GMP phosphodiesterase yahA"/>
    <property type="match status" value="1"/>
</dbReference>
<dbReference type="PANTHER" id="PTHR44757">
    <property type="entry name" value="DIGUANYLATE CYCLASE DGCP"/>
    <property type="match status" value="1"/>
</dbReference>
<dbReference type="InterPro" id="IPR043128">
    <property type="entry name" value="Rev_trsase/Diguanyl_cyclase"/>
</dbReference>
<dbReference type="InterPro" id="IPR000160">
    <property type="entry name" value="GGDEF_dom"/>
</dbReference>
<dbReference type="SMART" id="SM00052">
    <property type="entry name" value="EAL"/>
    <property type="match status" value="1"/>
</dbReference>
<dbReference type="PROSITE" id="PS50883">
    <property type="entry name" value="EAL"/>
    <property type="match status" value="1"/>
</dbReference>
<dbReference type="KEGG" id="rpc:RPC_0493"/>
<dbReference type="HOGENOM" id="CLU_000445_70_50_5"/>
<dbReference type="InterPro" id="IPR001633">
    <property type="entry name" value="EAL_dom"/>
</dbReference>
<dbReference type="AlphaFoldDB" id="Q21C18"/>
<dbReference type="Gene3D" id="3.30.70.270">
    <property type="match status" value="1"/>
</dbReference>
<feature type="domain" description="GGDEF" evidence="3">
    <location>
        <begin position="175"/>
        <end position="308"/>
    </location>
</feature>
<evidence type="ECO:0000259" key="3">
    <source>
        <dbReference type="PROSITE" id="PS50887"/>
    </source>
</evidence>
<protein>
    <submittedName>
        <fullName evidence="4">Diguanylate cyclase/phosphodiesterase</fullName>
    </submittedName>
</protein>
<proteinExistence type="predicted"/>
<evidence type="ECO:0000313" key="4">
    <source>
        <dbReference type="EMBL" id="ABD86068.1"/>
    </source>
</evidence>
<feature type="region of interest" description="Disordered" evidence="1">
    <location>
        <begin position="22"/>
        <end position="41"/>
    </location>
</feature>
<dbReference type="InterPro" id="IPR029787">
    <property type="entry name" value="Nucleotide_cyclase"/>
</dbReference>
<dbReference type="Pfam" id="PF00990">
    <property type="entry name" value="GGDEF"/>
    <property type="match status" value="1"/>
</dbReference>
<accession>Q21C18</accession>
<dbReference type="PROSITE" id="PS50887">
    <property type="entry name" value="GGDEF"/>
    <property type="match status" value="1"/>
</dbReference>
<evidence type="ECO:0000259" key="2">
    <source>
        <dbReference type="PROSITE" id="PS50883"/>
    </source>
</evidence>
<dbReference type="SUPFAM" id="SSF141868">
    <property type="entry name" value="EAL domain-like"/>
    <property type="match status" value="1"/>
</dbReference>
<dbReference type="InterPro" id="IPR052155">
    <property type="entry name" value="Biofilm_reg_signaling"/>
</dbReference>
<sequence length="573" mass="61334">MLLQGSPCLLGIMPIRATSQSHALAQQSNSRSGSAPLDGGPEQAATLALSVFMQMGQAAALIGDDGRLLLSNSVFDDLFGAEGAAGILDPFSSEATRKGSKIDRQVSFPDGRTFGIEILPVQEGRLITAGDITDHLAERAREAEAARTDRLTGLGNRLMFRERLSKILGEADLAGGAAMLVVDLGRFKALNESLGHKIGDALLGLVAKRIRSAVGAGDVVARLEADKFGIIQTGRPQAQSADALAIRLVDLIGRSYLLDGQLINVAASIGVVLLSDGVDDADNVMKNADLALHRAKKDGHGSYHFFESAMDERMQARRKLEIDLRRALALREFALVYQPQVNLKSNTVTGFEALLRWQCPKRGAVSPLDFIPLAEETGVITPIGEWVLRTACCEAAKWPPELSVAVNVSAVQFADPNLVSTIISALADSRLDPRRLELEITESVMLDARGTALAVLQTLRTMGVRVALDDFGTGYSSLGYLRSFPFDKIKIDQSFVRGTSNDPAGQAIVRAVAALGHSLGMATVAEGVETAEQLARVAADGCTEVQGYFFSRPIAPERIEGFLSTRNQGENLM</sequence>
<dbReference type="SUPFAM" id="SSF55073">
    <property type="entry name" value="Nucleotide cyclase"/>
    <property type="match status" value="1"/>
</dbReference>
<dbReference type="NCBIfam" id="TIGR00254">
    <property type="entry name" value="GGDEF"/>
    <property type="match status" value="1"/>
</dbReference>
<dbReference type="InterPro" id="IPR035919">
    <property type="entry name" value="EAL_sf"/>
</dbReference>
<dbReference type="EMBL" id="CP000301">
    <property type="protein sequence ID" value="ABD86068.1"/>
    <property type="molecule type" value="Genomic_DNA"/>
</dbReference>
<dbReference type="CDD" id="cd01949">
    <property type="entry name" value="GGDEF"/>
    <property type="match status" value="1"/>
</dbReference>